<evidence type="ECO:0000259" key="5">
    <source>
        <dbReference type="Pfam" id="PF13613"/>
    </source>
</evidence>
<evidence type="ECO:0008006" key="8">
    <source>
        <dbReference type="Google" id="ProtNLM"/>
    </source>
</evidence>
<evidence type="ECO:0000313" key="7">
    <source>
        <dbReference type="Proteomes" id="UP000606172"/>
    </source>
</evidence>
<dbReference type="GO" id="GO:0046872">
    <property type="term" value="F:metal ion binding"/>
    <property type="evidence" value="ECO:0007669"/>
    <property type="project" value="UniProtKB-KW"/>
</dbReference>
<evidence type="ECO:0000256" key="3">
    <source>
        <dbReference type="SAM" id="MobiDB-lite"/>
    </source>
</evidence>
<dbReference type="Pfam" id="PF13359">
    <property type="entry name" value="DDE_Tnp_4"/>
    <property type="match status" value="1"/>
</dbReference>
<feature type="domain" description="Transposase Helix-turn-helix" evidence="5">
    <location>
        <begin position="34"/>
        <end position="72"/>
    </location>
</feature>
<sequence>MLFYRAAVDLSPQTLKYVGGLIRRHRKAVGTVWRRLSPGQQAMLVLVCLRKGETFRELGAGFGVSAATAWQVRRGDRGAAVGPLSETGARARKGAMGRTAPPRPGRNAHRTDRVRADRPYYSGKHRTHGMNVQVIASPEGALLWTSGALPGSVHDLVAARAWGILRRLEQTGLPVLADKAYQGAGGPVATPCKAIAVLQNYEVARG</sequence>
<evidence type="ECO:0000256" key="2">
    <source>
        <dbReference type="ARBA" id="ARBA00022723"/>
    </source>
</evidence>
<reference evidence="6" key="1">
    <citation type="submission" date="2021-01" db="EMBL/GenBank/DDBJ databases">
        <title>Whole genome shotgun sequence of Sinosporangium siamense NBRC 109515.</title>
        <authorList>
            <person name="Komaki H."/>
            <person name="Tamura T."/>
        </authorList>
    </citation>
    <scope>NUCLEOTIDE SEQUENCE</scope>
    <source>
        <strain evidence="6">NBRC 109515</strain>
    </source>
</reference>
<feature type="region of interest" description="Disordered" evidence="3">
    <location>
        <begin position="90"/>
        <end position="113"/>
    </location>
</feature>
<keyword evidence="7" id="KW-1185">Reference proteome</keyword>
<dbReference type="InterPro" id="IPR027805">
    <property type="entry name" value="Transposase_HTH_dom"/>
</dbReference>
<evidence type="ECO:0000259" key="4">
    <source>
        <dbReference type="Pfam" id="PF13359"/>
    </source>
</evidence>
<name>A0A919RKP7_9ACTN</name>
<dbReference type="InterPro" id="IPR027806">
    <property type="entry name" value="HARBI1_dom"/>
</dbReference>
<protein>
    <recommendedName>
        <fullName evidence="8">DDE superfamily endonuclease</fullName>
    </recommendedName>
</protein>
<gene>
    <name evidence="6" type="ORF">Ssi02_57940</name>
</gene>
<organism evidence="6 7">
    <name type="scientific">Sinosporangium siamense</name>
    <dbReference type="NCBI Taxonomy" id="1367973"/>
    <lineage>
        <taxon>Bacteria</taxon>
        <taxon>Bacillati</taxon>
        <taxon>Actinomycetota</taxon>
        <taxon>Actinomycetes</taxon>
        <taxon>Streptosporangiales</taxon>
        <taxon>Streptosporangiaceae</taxon>
        <taxon>Sinosporangium</taxon>
    </lineage>
</organism>
<proteinExistence type="predicted"/>
<keyword evidence="2" id="KW-0479">Metal-binding</keyword>
<dbReference type="EMBL" id="BOOW01000036">
    <property type="protein sequence ID" value="GII95563.1"/>
    <property type="molecule type" value="Genomic_DNA"/>
</dbReference>
<evidence type="ECO:0000313" key="6">
    <source>
        <dbReference type="EMBL" id="GII95563.1"/>
    </source>
</evidence>
<accession>A0A919RKP7</accession>
<comment type="cofactor">
    <cofactor evidence="1">
        <name>a divalent metal cation</name>
        <dbReference type="ChEBI" id="CHEBI:60240"/>
    </cofactor>
</comment>
<dbReference type="AlphaFoldDB" id="A0A919RKP7"/>
<evidence type="ECO:0000256" key="1">
    <source>
        <dbReference type="ARBA" id="ARBA00001968"/>
    </source>
</evidence>
<dbReference type="Proteomes" id="UP000606172">
    <property type="component" value="Unassembled WGS sequence"/>
</dbReference>
<dbReference type="Pfam" id="PF13613">
    <property type="entry name" value="HTH_Tnp_4"/>
    <property type="match status" value="1"/>
</dbReference>
<comment type="caution">
    <text evidence="6">The sequence shown here is derived from an EMBL/GenBank/DDBJ whole genome shotgun (WGS) entry which is preliminary data.</text>
</comment>
<feature type="domain" description="DDE Tnp4" evidence="4">
    <location>
        <begin position="113"/>
        <end position="192"/>
    </location>
</feature>